<dbReference type="Proteomes" id="UP000499080">
    <property type="component" value="Unassembled WGS sequence"/>
</dbReference>
<keyword evidence="4" id="KW-1185">Reference proteome</keyword>
<proteinExistence type="inferred from homology"/>
<dbReference type="AlphaFoldDB" id="A0A4Y1ZSR4"/>
<feature type="domain" description="CN hydrolase" evidence="2">
    <location>
        <begin position="1"/>
        <end position="172"/>
    </location>
</feature>
<dbReference type="PANTHER" id="PTHR10609">
    <property type="entry name" value="BIOTINIDASE-RELATED"/>
    <property type="match status" value="1"/>
</dbReference>
<accession>A0A4Y1ZSR4</accession>
<reference evidence="3 4" key="1">
    <citation type="journal article" date="2019" name="Sci. Rep.">
        <title>Orb-weaving spider Araneus ventricosus genome elucidates the spidroin gene catalogue.</title>
        <authorList>
            <person name="Kono N."/>
            <person name="Nakamura H."/>
            <person name="Ohtoshi R."/>
            <person name="Moran D.A.P."/>
            <person name="Shinohara A."/>
            <person name="Yoshida Y."/>
            <person name="Fujiwara M."/>
            <person name="Mori M."/>
            <person name="Tomita M."/>
            <person name="Arakawa K."/>
        </authorList>
    </citation>
    <scope>NUCLEOTIDE SEQUENCE [LARGE SCALE GENOMIC DNA]</scope>
</reference>
<evidence type="ECO:0000313" key="4">
    <source>
        <dbReference type="Proteomes" id="UP000499080"/>
    </source>
</evidence>
<dbReference type="PANTHER" id="PTHR10609:SF27">
    <property type="entry name" value="CN HYDROLASE DOMAIN-CONTAINING PROTEIN-RELATED"/>
    <property type="match status" value="1"/>
</dbReference>
<feature type="non-terminal residue" evidence="3">
    <location>
        <position position="172"/>
    </location>
</feature>
<name>A0A4Y1ZSR4_ARAVE</name>
<sequence length="172" mass="19860">MRSHISLQGADIIVFPEYGLFPECFRPQSTLFCERIPANPVEKAIPCVEAKRFSGSPTLRTLSCIARNNSMVVQANMAEYLPCKGERGCPSGHLQFNTNVVFDRNGALINRYRKEHLWNEGNFDKPRKKQNPKFTVDFGTFLSYVCYDVFLERIIEEIKEDVDGIFFSTYWE</sequence>
<evidence type="ECO:0000259" key="2">
    <source>
        <dbReference type="PROSITE" id="PS50263"/>
    </source>
</evidence>
<dbReference type="Pfam" id="PF00795">
    <property type="entry name" value="CN_hydrolase"/>
    <property type="match status" value="1"/>
</dbReference>
<dbReference type="Gene3D" id="3.60.110.10">
    <property type="entry name" value="Carbon-nitrogen hydrolase"/>
    <property type="match status" value="1"/>
</dbReference>
<dbReference type="OrthoDB" id="6419659at2759"/>
<dbReference type="SUPFAM" id="SSF56317">
    <property type="entry name" value="Carbon-nitrogen hydrolase"/>
    <property type="match status" value="1"/>
</dbReference>
<comment type="similarity">
    <text evidence="1">Belongs to the carbon-nitrogen hydrolase superfamily. BTD/VNN family.</text>
</comment>
<dbReference type="InterPro" id="IPR036526">
    <property type="entry name" value="C-N_Hydrolase_sf"/>
</dbReference>
<evidence type="ECO:0000313" key="3">
    <source>
        <dbReference type="EMBL" id="GBL65497.1"/>
    </source>
</evidence>
<dbReference type="EMBL" id="BGPR01228341">
    <property type="protein sequence ID" value="GBL65497.1"/>
    <property type="molecule type" value="Genomic_DNA"/>
</dbReference>
<protein>
    <submittedName>
        <fullName evidence="3">Vascular non-inflammatory molecule 2</fullName>
    </submittedName>
</protein>
<dbReference type="InterPro" id="IPR003010">
    <property type="entry name" value="C-N_Hydrolase"/>
</dbReference>
<dbReference type="PROSITE" id="PS50263">
    <property type="entry name" value="CN_HYDROLASE"/>
    <property type="match status" value="1"/>
</dbReference>
<gene>
    <name evidence="3" type="primary">VNN2_1</name>
    <name evidence="3" type="ORF">AVEN_63632_1</name>
</gene>
<comment type="caution">
    <text evidence="3">The sequence shown here is derived from an EMBL/GenBank/DDBJ whole genome shotgun (WGS) entry which is preliminary data.</text>
</comment>
<dbReference type="InterPro" id="IPR040154">
    <property type="entry name" value="Biotinidase/VNN"/>
</dbReference>
<evidence type="ECO:0000256" key="1">
    <source>
        <dbReference type="ARBA" id="ARBA00008225"/>
    </source>
</evidence>
<organism evidence="3 4">
    <name type="scientific">Araneus ventricosus</name>
    <name type="common">Orbweaver spider</name>
    <name type="synonym">Epeira ventricosa</name>
    <dbReference type="NCBI Taxonomy" id="182803"/>
    <lineage>
        <taxon>Eukaryota</taxon>
        <taxon>Metazoa</taxon>
        <taxon>Ecdysozoa</taxon>
        <taxon>Arthropoda</taxon>
        <taxon>Chelicerata</taxon>
        <taxon>Arachnida</taxon>
        <taxon>Araneae</taxon>
        <taxon>Araneomorphae</taxon>
        <taxon>Entelegynae</taxon>
        <taxon>Araneoidea</taxon>
        <taxon>Araneidae</taxon>
        <taxon>Araneus</taxon>
    </lineage>
</organism>